<dbReference type="InterPro" id="IPR050951">
    <property type="entry name" value="Retrovirus_Pol_polyprotein"/>
</dbReference>
<protein>
    <recommendedName>
        <fullName evidence="15">Gypsy retrotransposon integrase-like protein 1</fullName>
        <ecNumber evidence="2">3.1.26.4</ecNumber>
    </recommendedName>
</protein>
<proteinExistence type="inferred from homology"/>
<keyword evidence="9" id="KW-0378">Hydrolase</keyword>
<evidence type="ECO:0000256" key="8">
    <source>
        <dbReference type="ARBA" id="ARBA00022759"/>
    </source>
</evidence>
<dbReference type="InterPro" id="IPR043128">
    <property type="entry name" value="Rev_trsase/Diguanyl_cyclase"/>
</dbReference>
<evidence type="ECO:0000256" key="10">
    <source>
        <dbReference type="ARBA" id="ARBA00022842"/>
    </source>
</evidence>
<dbReference type="Gene3D" id="4.10.60.10">
    <property type="entry name" value="Zinc finger, CCHC-type"/>
    <property type="match status" value="1"/>
</dbReference>
<keyword evidence="8" id="KW-0255">Endonuclease</keyword>
<evidence type="ECO:0000259" key="17">
    <source>
        <dbReference type="PROSITE" id="PS50175"/>
    </source>
</evidence>
<feature type="region of interest" description="Disordered" evidence="16">
    <location>
        <begin position="218"/>
        <end position="249"/>
    </location>
</feature>
<sequence>MADIALPPPAPFLALPGEPPIPWTRWLQSFETFILAVGLMEVSAARKKALLLHCLGAEGQRVLSALESGTTSDFDTAVELPNAHFAAPQSALLRRFLFRQRHQLPGESVQQYVANLRGLASTCKFGALQDEMIRDQLIEHTNDAKVRETLLLEPDDLSLSRAITIAVRIESAAACASALTKQQTIADCSAPCPMPPSTLQPSQNDTLAAADSSTVMLLRRQQRSRPRPQAQTPRPCDNCGSSSHLSRAQNCPARGQTCRNCGKRNHFASVCRSAPAVSVQAPTIIHNVYSGPVSFKACSVRLNDVCIPLLLDTGASVSLLNMHTYNTFFGALPLSAPAASLCGYGDSKIDLVGSLQVSVGYGNKMVASFTFHVARRGANLMDLDLFSALGFSLVDTKGAAILTVSTPWQQKWPSLFEGLGCLTAFAHQPLLNPTIKPVIQPLRRIPLALRDSVSAELKQLLDIGIIEPVDASPWVSNLVVAQKKSGALRVCVDLRAVNKAVIPDRFPLPTSEELIAQFHGSTVFSKLDLRQGYLQVPLHPSSRNLTAFVIQLSADGVTPLRSNIDAILAIPEPSSAAQVASFLGMTGYYLKFLPHYSATTAPLRRLLRKDEPWVWTQACSDAVRGLKVQLTTAPVLAHFDISSPTWVTCDASATAIGAVLSQTQRGVEKPIAFASRALNQTEQRYSVGEREALACIWACERWHLYLYGRAFTLRTDLQALTALLSTSGTGHRPLRLHRWSDRLRQYNFDLKFTPGRDNVVADLLSRSAPPHPNTPIHTDTDQVERDIVQMLHAPLQAVISLQELKEASEQDPVLSQLRVYILNGWPQEVPEGLAAFSRIKQELSCWNDTCVARGLCTVIPSTLRARVLAMAHEGHLGIVKLKQRCRERVWWPGIDKDIEALVKDCAACLLSGKTGHQAPPPLQPLAWPSQPWDHLQLDICEIQGVQGVPHHQRFLVVVYDLHSKWPELIATGSVTSQVIINFLDSLFSRWGLPNTITTDNGPQLISAEFTTYLQKQRLSPALPQEPLQRVRASVTRQQRRMKQKFDLSARVKVPDIKATDWVRVRRPHRDNKLASYWSAPLQVTHQLGPATFLLSDGTRWHASRLRKVPPLAHTTGVTSQATPTARQDTPALQLTPRIAPAQAPDISTNLPAEICACPSQAAQPHPRVSPRPVRIRSRPGHLQDFVSTFHV</sequence>
<dbReference type="PANTHER" id="PTHR37984:SF15">
    <property type="entry name" value="INTEGRASE CATALYTIC DOMAIN-CONTAINING PROTEIN"/>
    <property type="match status" value="1"/>
</dbReference>
<evidence type="ECO:0000256" key="9">
    <source>
        <dbReference type="ARBA" id="ARBA00022801"/>
    </source>
</evidence>
<dbReference type="GO" id="GO:0003723">
    <property type="term" value="F:RNA binding"/>
    <property type="evidence" value="ECO:0007669"/>
    <property type="project" value="UniProtKB-KW"/>
</dbReference>
<evidence type="ECO:0000256" key="16">
    <source>
        <dbReference type="SAM" id="MobiDB-lite"/>
    </source>
</evidence>
<dbReference type="FunFam" id="1.10.340.70:FF:000003">
    <property type="entry name" value="Protein CBG25708"/>
    <property type="match status" value="1"/>
</dbReference>
<dbReference type="SUPFAM" id="SSF53098">
    <property type="entry name" value="Ribonuclease H-like"/>
    <property type="match status" value="1"/>
</dbReference>
<dbReference type="InterPro" id="IPR001584">
    <property type="entry name" value="Integrase_cat-core"/>
</dbReference>
<dbReference type="InterPro" id="IPR012337">
    <property type="entry name" value="RNaseH-like_sf"/>
</dbReference>
<feature type="domain" description="Integrase catalytic" evidence="18">
    <location>
        <begin position="927"/>
        <end position="1088"/>
    </location>
</feature>
<keyword evidence="20" id="KW-1185">Reference proteome</keyword>
<dbReference type="GO" id="GO:0003964">
    <property type="term" value="F:RNA-directed DNA polymerase activity"/>
    <property type="evidence" value="ECO:0007669"/>
    <property type="project" value="UniProtKB-KW"/>
</dbReference>
<dbReference type="PANTHER" id="PTHR37984">
    <property type="entry name" value="PROTEIN CBG26694"/>
    <property type="match status" value="1"/>
</dbReference>
<dbReference type="Gene3D" id="3.30.70.270">
    <property type="match status" value="2"/>
</dbReference>
<evidence type="ECO:0000256" key="2">
    <source>
        <dbReference type="ARBA" id="ARBA00012180"/>
    </source>
</evidence>
<dbReference type="GO" id="GO:0004190">
    <property type="term" value="F:aspartic-type endopeptidase activity"/>
    <property type="evidence" value="ECO:0007669"/>
    <property type="project" value="UniProtKB-KW"/>
</dbReference>
<feature type="domain" description="Peptidase A2" evidence="17">
    <location>
        <begin position="307"/>
        <end position="345"/>
    </location>
</feature>
<dbReference type="EMBL" id="JAMKFB020000708">
    <property type="protein sequence ID" value="KAL0148283.1"/>
    <property type="molecule type" value="Genomic_DNA"/>
</dbReference>
<evidence type="ECO:0000256" key="1">
    <source>
        <dbReference type="ARBA" id="ARBA00010879"/>
    </source>
</evidence>
<evidence type="ECO:0000256" key="13">
    <source>
        <dbReference type="ARBA" id="ARBA00022918"/>
    </source>
</evidence>
<comment type="similarity">
    <text evidence="1">Belongs to the beta type-B retroviral polymerase family. HERV class-II K(HML-2) pol subfamily.</text>
</comment>
<comment type="caution">
    <text evidence="19">The sequence shown here is derived from an EMBL/GenBank/DDBJ whole genome shotgun (WGS) entry which is preliminary data.</text>
</comment>
<dbReference type="SUPFAM" id="SSF50630">
    <property type="entry name" value="Acid proteases"/>
    <property type="match status" value="1"/>
</dbReference>
<evidence type="ECO:0000256" key="5">
    <source>
        <dbReference type="ARBA" id="ARBA00022695"/>
    </source>
</evidence>
<evidence type="ECO:0000256" key="7">
    <source>
        <dbReference type="ARBA" id="ARBA00022750"/>
    </source>
</evidence>
<dbReference type="InterPro" id="IPR001969">
    <property type="entry name" value="Aspartic_peptidase_AS"/>
</dbReference>
<keyword evidence="3" id="KW-0645">Protease</keyword>
<dbReference type="PROSITE" id="PS00141">
    <property type="entry name" value="ASP_PROTEASE"/>
    <property type="match status" value="1"/>
</dbReference>
<dbReference type="SMART" id="SM00343">
    <property type="entry name" value="ZnF_C2HC"/>
    <property type="match status" value="2"/>
</dbReference>
<keyword evidence="7" id="KW-0064">Aspartyl protease</keyword>
<keyword evidence="6" id="KW-0540">Nuclease</keyword>
<dbReference type="InterPro" id="IPR001878">
    <property type="entry name" value="Znf_CCHC"/>
</dbReference>
<dbReference type="CDD" id="cd01647">
    <property type="entry name" value="RT_LTR"/>
    <property type="match status" value="1"/>
</dbReference>
<dbReference type="Pfam" id="PF17919">
    <property type="entry name" value="RT_RNaseH_2"/>
    <property type="match status" value="1"/>
</dbReference>
<evidence type="ECO:0000256" key="12">
    <source>
        <dbReference type="ARBA" id="ARBA00022908"/>
    </source>
</evidence>
<evidence type="ECO:0000256" key="6">
    <source>
        <dbReference type="ARBA" id="ARBA00022722"/>
    </source>
</evidence>
<dbReference type="InterPro" id="IPR001995">
    <property type="entry name" value="Peptidase_A2_cat"/>
</dbReference>
<keyword evidence="13" id="KW-0695">RNA-directed DNA polymerase</keyword>
<dbReference type="Gene3D" id="3.30.420.10">
    <property type="entry name" value="Ribonuclease H-like superfamily/Ribonuclease H"/>
    <property type="match status" value="1"/>
</dbReference>
<gene>
    <name evidence="19" type="ORF">M9458_056429</name>
</gene>
<dbReference type="CDD" id="cd09274">
    <property type="entry name" value="RNase_HI_RT_Ty3"/>
    <property type="match status" value="1"/>
</dbReference>
<evidence type="ECO:0000256" key="3">
    <source>
        <dbReference type="ARBA" id="ARBA00022670"/>
    </source>
</evidence>
<dbReference type="Proteomes" id="UP001529510">
    <property type="component" value="Unassembled WGS sequence"/>
</dbReference>
<dbReference type="InterPro" id="IPR043502">
    <property type="entry name" value="DNA/RNA_pol_sf"/>
</dbReference>
<keyword evidence="5" id="KW-0548">Nucleotidyltransferase</keyword>
<dbReference type="InterPro" id="IPR041588">
    <property type="entry name" value="Integrase_H2C2"/>
</dbReference>
<dbReference type="AlphaFoldDB" id="A0ABD0MDC3"/>
<evidence type="ECO:0000256" key="11">
    <source>
        <dbReference type="ARBA" id="ARBA00022884"/>
    </source>
</evidence>
<dbReference type="Pfam" id="PF17921">
    <property type="entry name" value="Integrase_H2C2"/>
    <property type="match status" value="1"/>
</dbReference>
<accession>A0ABD0MDC3</accession>
<dbReference type="GO" id="GO:0003677">
    <property type="term" value="F:DNA binding"/>
    <property type="evidence" value="ECO:0007669"/>
    <property type="project" value="UniProtKB-KW"/>
</dbReference>
<dbReference type="PROSITE" id="PS50994">
    <property type="entry name" value="INTEGRASE"/>
    <property type="match status" value="1"/>
</dbReference>
<keyword evidence="4" id="KW-0808">Transferase</keyword>
<dbReference type="Gene3D" id="3.10.10.10">
    <property type="entry name" value="HIV Type 1 Reverse Transcriptase, subunit A, domain 1"/>
    <property type="match status" value="1"/>
</dbReference>
<dbReference type="FunFam" id="3.10.20.370:FF:000001">
    <property type="entry name" value="Retrovirus-related Pol polyprotein from transposon 17.6-like protein"/>
    <property type="match status" value="1"/>
</dbReference>
<dbReference type="FunFam" id="3.30.70.270:FF:000026">
    <property type="entry name" value="Transposon Ty3-G Gag-Pol polyprotein"/>
    <property type="match status" value="1"/>
</dbReference>
<dbReference type="EC" id="3.1.26.4" evidence="2"/>
<dbReference type="InterPro" id="IPR036875">
    <property type="entry name" value="Znf_CCHC_sf"/>
</dbReference>
<keyword evidence="11" id="KW-0694">RNA-binding</keyword>
<dbReference type="InterPro" id="IPR041577">
    <property type="entry name" value="RT_RNaseH_2"/>
</dbReference>
<dbReference type="InterPro" id="IPR036397">
    <property type="entry name" value="RNaseH_sf"/>
</dbReference>
<dbReference type="InterPro" id="IPR000477">
    <property type="entry name" value="RT_dom"/>
</dbReference>
<evidence type="ECO:0000313" key="19">
    <source>
        <dbReference type="EMBL" id="KAL0148283.1"/>
    </source>
</evidence>
<dbReference type="Gene3D" id="1.10.340.70">
    <property type="match status" value="1"/>
</dbReference>
<keyword evidence="10" id="KW-0460">Magnesium</keyword>
<evidence type="ECO:0000259" key="18">
    <source>
        <dbReference type="PROSITE" id="PS50994"/>
    </source>
</evidence>
<dbReference type="PROSITE" id="PS50175">
    <property type="entry name" value="ASP_PROT_RETROV"/>
    <property type="match status" value="1"/>
</dbReference>
<evidence type="ECO:0000256" key="15">
    <source>
        <dbReference type="ARBA" id="ARBA00039658"/>
    </source>
</evidence>
<evidence type="ECO:0000256" key="14">
    <source>
        <dbReference type="ARBA" id="ARBA00023125"/>
    </source>
</evidence>
<dbReference type="Pfam" id="PF00078">
    <property type="entry name" value="RVT_1"/>
    <property type="match status" value="1"/>
</dbReference>
<feature type="compositionally biased region" description="Polar residues" evidence="16">
    <location>
        <begin position="239"/>
        <end position="249"/>
    </location>
</feature>
<dbReference type="GO" id="GO:0006508">
    <property type="term" value="P:proteolysis"/>
    <property type="evidence" value="ECO:0007669"/>
    <property type="project" value="UniProtKB-KW"/>
</dbReference>
<dbReference type="InterPro" id="IPR021109">
    <property type="entry name" value="Peptidase_aspartic_dom_sf"/>
</dbReference>
<reference evidence="19 20" key="1">
    <citation type="submission" date="2024-05" db="EMBL/GenBank/DDBJ databases">
        <title>Genome sequencing and assembly of Indian major carp, Cirrhinus mrigala (Hamilton, 1822).</title>
        <authorList>
            <person name="Mohindra V."/>
            <person name="Chowdhury L.M."/>
            <person name="Lal K."/>
            <person name="Jena J.K."/>
        </authorList>
    </citation>
    <scope>NUCLEOTIDE SEQUENCE [LARGE SCALE GENOMIC DNA]</scope>
    <source>
        <strain evidence="19">CM1030</strain>
        <tissue evidence="19">Blood</tissue>
    </source>
</reference>
<evidence type="ECO:0000256" key="4">
    <source>
        <dbReference type="ARBA" id="ARBA00022679"/>
    </source>
</evidence>
<dbReference type="SUPFAM" id="SSF57756">
    <property type="entry name" value="Retrovirus zinc finger-like domains"/>
    <property type="match status" value="1"/>
</dbReference>
<dbReference type="GO" id="GO:0004523">
    <property type="term" value="F:RNA-DNA hybrid ribonuclease activity"/>
    <property type="evidence" value="ECO:0007669"/>
    <property type="project" value="UniProtKB-EC"/>
</dbReference>
<name>A0ABD0MDC3_CIRMR</name>
<dbReference type="GO" id="GO:0015074">
    <property type="term" value="P:DNA integration"/>
    <property type="evidence" value="ECO:0007669"/>
    <property type="project" value="UniProtKB-KW"/>
</dbReference>
<keyword evidence="14" id="KW-0238">DNA-binding</keyword>
<keyword evidence="12" id="KW-0229">DNA integration</keyword>
<evidence type="ECO:0000313" key="20">
    <source>
        <dbReference type="Proteomes" id="UP001529510"/>
    </source>
</evidence>
<dbReference type="Pfam" id="PF00665">
    <property type="entry name" value="rve"/>
    <property type="match status" value="1"/>
</dbReference>
<organism evidence="19 20">
    <name type="scientific">Cirrhinus mrigala</name>
    <name type="common">Mrigala</name>
    <dbReference type="NCBI Taxonomy" id="683832"/>
    <lineage>
        <taxon>Eukaryota</taxon>
        <taxon>Metazoa</taxon>
        <taxon>Chordata</taxon>
        <taxon>Craniata</taxon>
        <taxon>Vertebrata</taxon>
        <taxon>Euteleostomi</taxon>
        <taxon>Actinopterygii</taxon>
        <taxon>Neopterygii</taxon>
        <taxon>Teleostei</taxon>
        <taxon>Ostariophysi</taxon>
        <taxon>Cypriniformes</taxon>
        <taxon>Cyprinidae</taxon>
        <taxon>Labeoninae</taxon>
        <taxon>Labeonini</taxon>
        <taxon>Cirrhinus</taxon>
    </lineage>
</organism>
<dbReference type="SUPFAM" id="SSF56672">
    <property type="entry name" value="DNA/RNA polymerases"/>
    <property type="match status" value="1"/>
</dbReference>